<dbReference type="EMBL" id="QMHM01000076">
    <property type="protein sequence ID" value="RAV76139.1"/>
    <property type="molecule type" value="Genomic_DNA"/>
</dbReference>
<dbReference type="PANTHER" id="PTHR35007">
    <property type="entry name" value="INTEGRAL MEMBRANE PROTEIN-RELATED"/>
    <property type="match status" value="1"/>
</dbReference>
<accession>A0A329NU04</accession>
<protein>
    <recommendedName>
        <fullName evidence="7">Type II secretion system protein GspF domain-containing protein</fullName>
    </recommendedName>
</protein>
<evidence type="ECO:0000256" key="4">
    <source>
        <dbReference type="ARBA" id="ARBA00022989"/>
    </source>
</evidence>
<dbReference type="Proteomes" id="UP000251923">
    <property type="component" value="Unassembled WGS sequence"/>
</dbReference>
<keyword evidence="4 6" id="KW-1133">Transmembrane helix</keyword>
<evidence type="ECO:0000256" key="1">
    <source>
        <dbReference type="ARBA" id="ARBA00004651"/>
    </source>
</evidence>
<evidence type="ECO:0000259" key="7">
    <source>
        <dbReference type="Pfam" id="PF00482"/>
    </source>
</evidence>
<organism evidence="8 9">
    <name type="scientific">Aerococcus urinae</name>
    <dbReference type="NCBI Taxonomy" id="1376"/>
    <lineage>
        <taxon>Bacteria</taxon>
        <taxon>Bacillati</taxon>
        <taxon>Bacillota</taxon>
        <taxon>Bacilli</taxon>
        <taxon>Lactobacillales</taxon>
        <taxon>Aerococcaceae</taxon>
        <taxon>Aerococcus</taxon>
    </lineage>
</organism>
<evidence type="ECO:0000313" key="9">
    <source>
        <dbReference type="Proteomes" id="UP000251923"/>
    </source>
</evidence>
<feature type="domain" description="Type II secretion system protein GspF" evidence="7">
    <location>
        <begin position="165"/>
        <end position="286"/>
    </location>
</feature>
<dbReference type="Pfam" id="PF00482">
    <property type="entry name" value="T2SSF"/>
    <property type="match status" value="1"/>
</dbReference>
<gene>
    <name evidence="8" type="ORF">DBT54_09965</name>
</gene>
<name>A0A329NU04_9LACT</name>
<sequence>MLSPAISGLIWIVAGLSAVAGALALAASGSVLIRQRAAASRLSALLASTRLRADALERLMQLLERFGRKIARGDDDHREIRELLSKAGYFRPSGVYIFMGLRLGAALAVGAAVLLWRDGESGPGIVNILIAAAFAFLFHRYALIAVKYWGERRARRIQRELPTVLDLVLMVLDSGVSIDQCLHYVADVAGRAAPTTAAVLGKHVADVESGVPYDVALDRLGQRLAVDEGVDFANLLKQALFQGGELGPSLRRFSSELGDKRLARAREEGGRRATYLTVTMVFFFVPV</sequence>
<dbReference type="GO" id="GO:0005886">
    <property type="term" value="C:plasma membrane"/>
    <property type="evidence" value="ECO:0007669"/>
    <property type="project" value="UniProtKB-SubCell"/>
</dbReference>
<proteinExistence type="predicted"/>
<reference evidence="8 9" key="1">
    <citation type="submission" date="2018-04" db="EMBL/GenBank/DDBJ databases">
        <title>Aerococcus urinae genomes.</title>
        <authorList>
            <person name="Hilt E."/>
            <person name="Gilbert N.M."/>
            <person name="Thomas-White K."/>
            <person name="Putonti C."/>
            <person name="Lewis A.L."/>
            <person name="Visck K.L."/>
            <person name="Wolfe A.J."/>
        </authorList>
    </citation>
    <scope>NUCLEOTIDE SEQUENCE [LARGE SCALE GENOMIC DNA]</scope>
    <source>
        <strain evidence="8 9">UMB7480</strain>
    </source>
</reference>
<dbReference type="InterPro" id="IPR018076">
    <property type="entry name" value="T2SS_GspF_dom"/>
</dbReference>
<feature type="non-terminal residue" evidence="8">
    <location>
        <position position="287"/>
    </location>
</feature>
<dbReference type="PANTHER" id="PTHR35007:SF2">
    <property type="entry name" value="PILUS ASSEMBLE PROTEIN"/>
    <property type="match status" value="1"/>
</dbReference>
<evidence type="ECO:0000313" key="8">
    <source>
        <dbReference type="EMBL" id="RAV76139.1"/>
    </source>
</evidence>
<keyword evidence="2" id="KW-1003">Cell membrane</keyword>
<comment type="caution">
    <text evidence="8">The sequence shown here is derived from an EMBL/GenBank/DDBJ whole genome shotgun (WGS) entry which is preliminary data.</text>
</comment>
<feature type="transmembrane region" description="Helical" evidence="6">
    <location>
        <begin position="128"/>
        <end position="149"/>
    </location>
</feature>
<dbReference type="AlphaFoldDB" id="A0A329NU04"/>
<feature type="transmembrane region" description="Helical" evidence="6">
    <location>
        <begin position="6"/>
        <end position="33"/>
    </location>
</feature>
<evidence type="ECO:0000256" key="3">
    <source>
        <dbReference type="ARBA" id="ARBA00022692"/>
    </source>
</evidence>
<evidence type="ECO:0000256" key="2">
    <source>
        <dbReference type="ARBA" id="ARBA00022475"/>
    </source>
</evidence>
<keyword evidence="5 6" id="KW-0472">Membrane</keyword>
<keyword evidence="3 6" id="KW-0812">Transmembrane</keyword>
<comment type="subcellular location">
    <subcellularLocation>
        <location evidence="1">Cell membrane</location>
        <topology evidence="1">Multi-pass membrane protein</topology>
    </subcellularLocation>
</comment>
<evidence type="ECO:0000256" key="5">
    <source>
        <dbReference type="ARBA" id="ARBA00023136"/>
    </source>
</evidence>
<feature type="transmembrane region" description="Helical" evidence="6">
    <location>
        <begin position="95"/>
        <end position="116"/>
    </location>
</feature>
<evidence type="ECO:0000256" key="6">
    <source>
        <dbReference type="SAM" id="Phobius"/>
    </source>
</evidence>